<feature type="domain" description="Iron-binding zinc finger CDGSH type" evidence="6">
    <location>
        <begin position="90"/>
        <end position="130"/>
    </location>
</feature>
<comment type="caution">
    <text evidence="7">The sequence shown here is derived from an EMBL/GenBank/DDBJ whole genome shotgun (WGS) entry which is preliminary data.</text>
</comment>
<dbReference type="SUPFAM" id="SSF54862">
    <property type="entry name" value="4Fe-4S ferredoxins"/>
    <property type="match status" value="1"/>
</dbReference>
<keyword evidence="3" id="KW-0408">Iron</keyword>
<reference evidence="7" key="2">
    <citation type="submission" date="2021-04" db="EMBL/GenBank/DDBJ databases">
        <authorList>
            <person name="Gilroy R."/>
        </authorList>
    </citation>
    <scope>NUCLEOTIDE SEQUENCE</scope>
    <source>
        <strain evidence="7">CHK169-2315</strain>
    </source>
</reference>
<gene>
    <name evidence="7" type="ORF">H9895_02110</name>
</gene>
<dbReference type="InterPro" id="IPR010693">
    <property type="entry name" value="Divergent_4Fe-4S_mono-cluster"/>
</dbReference>
<dbReference type="Pfam" id="PF06902">
    <property type="entry name" value="Fer4_19"/>
    <property type="match status" value="1"/>
</dbReference>
<evidence type="ECO:0000256" key="4">
    <source>
        <dbReference type="ARBA" id="ARBA00023014"/>
    </source>
</evidence>
<dbReference type="Pfam" id="PF09360">
    <property type="entry name" value="zf-CDGSH"/>
    <property type="match status" value="1"/>
</dbReference>
<evidence type="ECO:0000259" key="6">
    <source>
        <dbReference type="Pfam" id="PF09360"/>
    </source>
</evidence>
<protein>
    <submittedName>
        <fullName evidence="7">(4Fe-4S)-binding protein</fullName>
    </submittedName>
</protein>
<evidence type="ECO:0000313" key="8">
    <source>
        <dbReference type="Proteomes" id="UP000823937"/>
    </source>
</evidence>
<dbReference type="Gene3D" id="3.30.70.20">
    <property type="match status" value="1"/>
</dbReference>
<name>A0A9D1TK01_9BACI</name>
<dbReference type="InterPro" id="IPR042216">
    <property type="entry name" value="MitoNEET_CISD"/>
</dbReference>
<dbReference type="InterPro" id="IPR018967">
    <property type="entry name" value="FeS-contain_CDGSH-typ"/>
</dbReference>
<dbReference type="GO" id="GO:0046872">
    <property type="term" value="F:metal ion binding"/>
    <property type="evidence" value="ECO:0007669"/>
    <property type="project" value="UniProtKB-KW"/>
</dbReference>
<evidence type="ECO:0000256" key="1">
    <source>
        <dbReference type="ARBA" id="ARBA00022714"/>
    </source>
</evidence>
<keyword evidence="1" id="KW-0001">2Fe-2S</keyword>
<proteinExistence type="predicted"/>
<evidence type="ECO:0000313" key="7">
    <source>
        <dbReference type="EMBL" id="HIV73857.1"/>
    </source>
</evidence>
<dbReference type="Proteomes" id="UP000823937">
    <property type="component" value="Unassembled WGS sequence"/>
</dbReference>
<reference evidence="7" key="1">
    <citation type="journal article" date="2021" name="PeerJ">
        <title>Extensive microbial diversity within the chicken gut microbiome revealed by metagenomics and culture.</title>
        <authorList>
            <person name="Gilroy R."/>
            <person name="Ravi A."/>
            <person name="Getino M."/>
            <person name="Pursley I."/>
            <person name="Horton D.L."/>
            <person name="Alikhan N.F."/>
            <person name="Baker D."/>
            <person name="Gharbi K."/>
            <person name="Hall N."/>
            <person name="Watson M."/>
            <person name="Adriaenssens E.M."/>
            <person name="Foster-Nyarko E."/>
            <person name="Jarju S."/>
            <person name="Secka A."/>
            <person name="Antonio M."/>
            <person name="Oren A."/>
            <person name="Chaudhuri R.R."/>
            <person name="La Ragione R."/>
            <person name="Hildebrand F."/>
            <person name="Pallen M.J."/>
        </authorList>
    </citation>
    <scope>NUCLEOTIDE SEQUENCE</scope>
    <source>
        <strain evidence="7">CHK169-2315</strain>
    </source>
</reference>
<dbReference type="AlphaFoldDB" id="A0A9D1TK01"/>
<keyword evidence="2" id="KW-0479">Metal-binding</keyword>
<sequence>MSETFRAYTGDAIEVRYDKNRCLHAAECVKGLPEVFDVQKRPWIQPEHATADRIAEVVERCPTGALEYTRKDGGAKEIAPSSTTIVQQENGRLYMRGNIQITDGEEAIQATRATLCGCGYSQNKPFCDNSEECKP</sequence>
<accession>A0A9D1TK01</accession>
<dbReference type="GO" id="GO:0005737">
    <property type="term" value="C:cytoplasm"/>
    <property type="evidence" value="ECO:0007669"/>
    <property type="project" value="UniProtKB-ARBA"/>
</dbReference>
<keyword evidence="4" id="KW-0411">Iron-sulfur</keyword>
<dbReference type="Gene3D" id="3.40.5.90">
    <property type="entry name" value="CDGSH iron-sulfur domain, mitoNEET-type"/>
    <property type="match status" value="1"/>
</dbReference>
<evidence type="ECO:0000256" key="3">
    <source>
        <dbReference type="ARBA" id="ARBA00023004"/>
    </source>
</evidence>
<evidence type="ECO:0000256" key="2">
    <source>
        <dbReference type="ARBA" id="ARBA00022723"/>
    </source>
</evidence>
<feature type="domain" description="Divergent 4Fe-4S mono-cluster" evidence="5">
    <location>
        <begin position="8"/>
        <end position="71"/>
    </location>
</feature>
<dbReference type="EMBL" id="DXHX01000028">
    <property type="protein sequence ID" value="HIV73857.1"/>
    <property type="molecule type" value="Genomic_DNA"/>
</dbReference>
<organism evidence="7 8">
    <name type="scientific">Candidatus Pseudogracilibacillus intestinigallinarum</name>
    <dbReference type="NCBI Taxonomy" id="2838742"/>
    <lineage>
        <taxon>Bacteria</taxon>
        <taxon>Bacillati</taxon>
        <taxon>Bacillota</taxon>
        <taxon>Bacilli</taxon>
        <taxon>Bacillales</taxon>
        <taxon>Bacillaceae</taxon>
        <taxon>Pseudogracilibacillus</taxon>
    </lineage>
</organism>
<dbReference type="GO" id="GO:0051537">
    <property type="term" value="F:2 iron, 2 sulfur cluster binding"/>
    <property type="evidence" value="ECO:0007669"/>
    <property type="project" value="UniProtKB-KW"/>
</dbReference>
<evidence type="ECO:0000259" key="5">
    <source>
        <dbReference type="Pfam" id="PF06902"/>
    </source>
</evidence>